<reference evidence="2" key="2">
    <citation type="submission" date="2019-06" db="EMBL/GenBank/DDBJ databases">
        <title>Genomics analysis of Aphanomyces spp. identifies a new class of oomycete effector associated with host adaptation.</title>
        <authorList>
            <person name="Gaulin E."/>
        </authorList>
    </citation>
    <scope>NUCLEOTIDE SEQUENCE</scope>
    <source>
        <strain evidence="2">CBS 578.67</strain>
    </source>
</reference>
<protein>
    <submittedName>
        <fullName evidence="3">Aste57867_21028 protein</fullName>
    </submittedName>
</protein>
<organism evidence="3 4">
    <name type="scientific">Aphanomyces stellatus</name>
    <dbReference type="NCBI Taxonomy" id="120398"/>
    <lineage>
        <taxon>Eukaryota</taxon>
        <taxon>Sar</taxon>
        <taxon>Stramenopiles</taxon>
        <taxon>Oomycota</taxon>
        <taxon>Saprolegniomycetes</taxon>
        <taxon>Saprolegniales</taxon>
        <taxon>Verrucalvaceae</taxon>
        <taxon>Aphanomyces</taxon>
    </lineage>
</organism>
<proteinExistence type="predicted"/>
<reference evidence="3 4" key="1">
    <citation type="submission" date="2019-03" db="EMBL/GenBank/DDBJ databases">
        <authorList>
            <person name="Gaulin E."/>
            <person name="Dumas B."/>
        </authorList>
    </citation>
    <scope>NUCLEOTIDE SEQUENCE [LARGE SCALE GENOMIC DNA]</scope>
    <source>
        <strain evidence="3">CBS 568.67</strain>
    </source>
</reference>
<name>A0A485LIJ9_9STRA</name>
<evidence type="ECO:0000259" key="1">
    <source>
        <dbReference type="SMART" id="SM00694"/>
    </source>
</evidence>
<dbReference type="AlphaFoldDB" id="A0A485LIJ9"/>
<evidence type="ECO:0000313" key="4">
    <source>
        <dbReference type="Proteomes" id="UP000332933"/>
    </source>
</evidence>
<dbReference type="Proteomes" id="UP000332933">
    <property type="component" value="Unassembled WGS sequence"/>
</dbReference>
<accession>A0A485LIJ9</accession>
<evidence type="ECO:0000313" key="2">
    <source>
        <dbReference type="EMBL" id="KAF0687172.1"/>
    </source>
</evidence>
<gene>
    <name evidence="3" type="primary">Aste57867_21028</name>
    <name evidence="2" type="ORF">As57867_020960</name>
    <name evidence="3" type="ORF">ASTE57867_21028</name>
</gene>
<dbReference type="OrthoDB" id="59844at2759"/>
<dbReference type="EMBL" id="CAADRA010006982">
    <property type="protein sequence ID" value="VFT97703.1"/>
    <property type="molecule type" value="Genomic_DNA"/>
</dbReference>
<sequence>MDADGRRFLKFTERVEALPSLKKETYVVEVFQNQRREENKWHQKYLYDVPPFSCGDGGFSCLRFPKNLAAPKGFVWGNRWRPDVAQTPYLCDENGWTYGATFDQLFDGTNTSSVPRETDRVRRRRWVRSLDGAVVQYKWKDERLGMSLVEPPNLDFQKCIHVDTRAALPVQLLPVGATKAAVIKQVAKEDLHAQTLLGKGDILVRVNDVDVALRPFDEIMRCLEEAFAARPSCALQFAAASGRILIKSCTHAAAKGHLHPGFRLVGLNDRSVKHLRLMDVEAILRLAPRNSCVLTFHESSDVPPPFAPVGRALLCVKEPPPDSPQHCASGHDRATVAKGGGRKWSLGLGALFASTG</sequence>
<keyword evidence="4" id="KW-1185">Reference proteome</keyword>
<feature type="domain" description="Peroxin/Ferlin" evidence="1">
    <location>
        <begin position="95"/>
        <end position="133"/>
    </location>
</feature>
<dbReference type="SMART" id="SM00694">
    <property type="entry name" value="DysFC"/>
    <property type="match status" value="1"/>
</dbReference>
<dbReference type="InterPro" id="IPR006614">
    <property type="entry name" value="Peroxin/Ferlin"/>
</dbReference>
<evidence type="ECO:0000313" key="3">
    <source>
        <dbReference type="EMBL" id="VFT97703.1"/>
    </source>
</evidence>
<dbReference type="GO" id="GO:0016020">
    <property type="term" value="C:membrane"/>
    <property type="evidence" value="ECO:0007669"/>
    <property type="project" value="InterPro"/>
</dbReference>
<dbReference type="EMBL" id="VJMH01006956">
    <property type="protein sequence ID" value="KAF0687172.1"/>
    <property type="molecule type" value="Genomic_DNA"/>
</dbReference>